<evidence type="ECO:0000256" key="2">
    <source>
        <dbReference type="SAM" id="Phobius"/>
    </source>
</evidence>
<evidence type="ECO:0000313" key="3">
    <source>
        <dbReference type="EMBL" id="CCO65983.1"/>
    </source>
</evidence>
<gene>
    <name evidence="3" type="ORF">Bathy07g01250</name>
</gene>
<keyword evidence="2" id="KW-0812">Transmembrane</keyword>
<dbReference type="Proteomes" id="UP000198341">
    <property type="component" value="Chromosome 7"/>
</dbReference>
<dbReference type="PANTHER" id="PTHR35270:SF2">
    <property type="entry name" value="FUSELESS, ISOFORM A"/>
    <property type="match status" value="1"/>
</dbReference>
<protein>
    <submittedName>
        <fullName evidence="3">Uncharacterized protein</fullName>
    </submittedName>
</protein>
<feature type="region of interest" description="Disordered" evidence="1">
    <location>
        <begin position="57"/>
        <end position="77"/>
    </location>
</feature>
<evidence type="ECO:0000313" key="4">
    <source>
        <dbReference type="Proteomes" id="UP000198341"/>
    </source>
</evidence>
<dbReference type="RefSeq" id="XP_007511895.1">
    <property type="nucleotide sequence ID" value="XM_007511833.1"/>
</dbReference>
<feature type="transmembrane region" description="Helical" evidence="2">
    <location>
        <begin position="167"/>
        <end position="185"/>
    </location>
</feature>
<dbReference type="AlphaFoldDB" id="K8F110"/>
<feature type="transmembrane region" description="Helical" evidence="2">
    <location>
        <begin position="229"/>
        <end position="250"/>
    </location>
</feature>
<feature type="transmembrane region" description="Helical" evidence="2">
    <location>
        <begin position="129"/>
        <end position="147"/>
    </location>
</feature>
<feature type="transmembrane region" description="Helical" evidence="2">
    <location>
        <begin position="93"/>
        <end position="117"/>
    </location>
</feature>
<keyword evidence="4" id="KW-1185">Reference proteome</keyword>
<dbReference type="KEGG" id="bpg:Bathy07g01250"/>
<proteinExistence type="predicted"/>
<dbReference type="GeneID" id="19014615"/>
<reference evidence="3 4" key="1">
    <citation type="submission" date="2011-10" db="EMBL/GenBank/DDBJ databases">
        <authorList>
            <person name="Genoscope - CEA"/>
        </authorList>
    </citation>
    <scope>NUCLEOTIDE SEQUENCE [LARGE SCALE GENOMIC DNA]</scope>
    <source>
        <strain evidence="3 4">RCC 1105</strain>
    </source>
</reference>
<dbReference type="PANTHER" id="PTHR35270">
    <property type="entry name" value="FUSELESS, ISOFORM A"/>
    <property type="match status" value="1"/>
</dbReference>
<feature type="compositionally biased region" description="Basic residues" evidence="1">
    <location>
        <begin position="58"/>
        <end position="73"/>
    </location>
</feature>
<dbReference type="EMBL" id="FO082272">
    <property type="protein sequence ID" value="CCO65983.1"/>
    <property type="molecule type" value="Genomic_DNA"/>
</dbReference>
<keyword evidence="2" id="KW-0472">Membrane</keyword>
<evidence type="ECO:0000256" key="1">
    <source>
        <dbReference type="SAM" id="MobiDB-lite"/>
    </source>
</evidence>
<dbReference type="Pfam" id="PF15993">
    <property type="entry name" value="Fuseless"/>
    <property type="match status" value="1"/>
</dbReference>
<keyword evidence="2" id="KW-1133">Transmembrane helix</keyword>
<dbReference type="OrthoDB" id="45313at2759"/>
<dbReference type="InterPro" id="IPR032751">
    <property type="entry name" value="Fuseless"/>
</dbReference>
<organism evidence="3 4">
    <name type="scientific">Bathycoccus prasinos</name>
    <dbReference type="NCBI Taxonomy" id="41875"/>
    <lineage>
        <taxon>Eukaryota</taxon>
        <taxon>Viridiplantae</taxon>
        <taxon>Chlorophyta</taxon>
        <taxon>Mamiellophyceae</taxon>
        <taxon>Mamiellales</taxon>
        <taxon>Bathycoccaceae</taxon>
        <taxon>Bathycoccus</taxon>
    </lineage>
</organism>
<name>K8F110_9CHLO</name>
<accession>K8F110</accession>
<sequence length="275" mass="29667">MRRAARHLCKTTDALLSRRLMRTQSAANTTTVTTPRTTTTTTTTTAAFVLAAMMRTKGGPRRTGPSRHQKKARCFASSASQASSSKVPLEQEIPLLATTTFVGIAVASFWRGAWYVLDETVFPSSELKSGMACFLGGVSGLATSQHVKLMMMREHVGAATRSARKRVILFSPPTYFVGLSCVLFWRGVWCLWDSATDAYFSHRSSSSSSEKEEEENVSSSYSPKLKSGILSHAFGATALVSTGFLASAACPPAGLWVARDAATAVRVARLAALRR</sequence>